<dbReference type="RefSeq" id="WP_090704651.1">
    <property type="nucleotide sequence ID" value="NZ_FNHH01000013.1"/>
</dbReference>
<name>A0A1G9TK70_9SPHI</name>
<dbReference type="STRING" id="990371.SAMN05421813_11351"/>
<dbReference type="AlphaFoldDB" id="A0A1G9TK70"/>
<dbReference type="CDD" id="cd02199">
    <property type="entry name" value="YjgF_YER057c_UK114_like_1"/>
    <property type="match status" value="1"/>
</dbReference>
<dbReference type="PANTHER" id="PTHR43760">
    <property type="entry name" value="ENDORIBONUCLEASE-RELATED"/>
    <property type="match status" value="1"/>
</dbReference>
<dbReference type="InterPro" id="IPR035959">
    <property type="entry name" value="RutC-like_sf"/>
</dbReference>
<dbReference type="Proteomes" id="UP000199226">
    <property type="component" value="Unassembled WGS sequence"/>
</dbReference>
<feature type="domain" description="Endoribonuclease L-PSP/chorismate mutase-like" evidence="2">
    <location>
        <begin position="35"/>
        <end position="167"/>
    </location>
</feature>
<dbReference type="EMBL" id="FNHH01000013">
    <property type="protein sequence ID" value="SDM47992.1"/>
    <property type="molecule type" value="Genomic_DNA"/>
</dbReference>
<keyword evidence="4" id="KW-1185">Reference proteome</keyword>
<dbReference type="Pfam" id="PF14588">
    <property type="entry name" value="YjgF_endoribonc"/>
    <property type="match status" value="1"/>
</dbReference>
<dbReference type="SUPFAM" id="SSF55298">
    <property type="entry name" value="YjgF-like"/>
    <property type="match status" value="1"/>
</dbReference>
<evidence type="ECO:0000259" key="2">
    <source>
        <dbReference type="Pfam" id="PF14588"/>
    </source>
</evidence>
<evidence type="ECO:0000313" key="4">
    <source>
        <dbReference type="Proteomes" id="UP000199226"/>
    </source>
</evidence>
<protein>
    <submittedName>
        <fullName evidence="3">Enamine deaminase RidA, house cleaning of reactive enamine intermediates, YjgF/YER057c/UK114 family</fullName>
    </submittedName>
</protein>
<dbReference type="Gene3D" id="3.30.1330.40">
    <property type="entry name" value="RutC-like"/>
    <property type="match status" value="1"/>
</dbReference>
<accession>A0A1G9TK70</accession>
<reference evidence="4" key="1">
    <citation type="submission" date="2016-10" db="EMBL/GenBank/DDBJ databases">
        <authorList>
            <person name="Varghese N."/>
            <person name="Submissions S."/>
        </authorList>
    </citation>
    <scope>NUCLEOTIDE SEQUENCE [LARGE SCALE GENOMIC DNA]</scope>
    <source>
        <strain evidence="4">DSM 24536</strain>
    </source>
</reference>
<dbReference type="OrthoDB" id="9806350at2"/>
<keyword evidence="1" id="KW-0732">Signal</keyword>
<dbReference type="PANTHER" id="PTHR43760:SF1">
    <property type="entry name" value="ENDORIBONUCLEASE L-PSP_CHORISMATE MUTASE-LIKE DOMAIN-CONTAINING PROTEIN"/>
    <property type="match status" value="1"/>
</dbReference>
<gene>
    <name evidence="3" type="ORF">SAMN05421813_11351</name>
</gene>
<evidence type="ECO:0000256" key="1">
    <source>
        <dbReference type="SAM" id="SignalP"/>
    </source>
</evidence>
<proteinExistence type="predicted"/>
<feature type="signal peptide" evidence="1">
    <location>
        <begin position="1"/>
        <end position="24"/>
    </location>
</feature>
<dbReference type="InterPro" id="IPR013813">
    <property type="entry name" value="Endoribo_LPSP/chorism_mut-like"/>
</dbReference>
<organism evidence="3 4">
    <name type="scientific">Daejeonella rubra</name>
    <dbReference type="NCBI Taxonomy" id="990371"/>
    <lineage>
        <taxon>Bacteria</taxon>
        <taxon>Pseudomonadati</taxon>
        <taxon>Bacteroidota</taxon>
        <taxon>Sphingobacteriia</taxon>
        <taxon>Sphingobacteriales</taxon>
        <taxon>Sphingobacteriaceae</taxon>
        <taxon>Daejeonella</taxon>
    </lineage>
</organism>
<evidence type="ECO:0000313" key="3">
    <source>
        <dbReference type="EMBL" id="SDM47992.1"/>
    </source>
</evidence>
<feature type="chain" id="PRO_5011661390" evidence="1">
    <location>
        <begin position="25"/>
        <end position="182"/>
    </location>
</feature>
<sequence length="182" mass="19889">MKRSLSFFLFLFTLIVIKTGTGHAQTVTAKDPETRIREMGLKLRTPGPPSANFLGAVRVGNLVYLSGQGPLKEDGKFMIGKVGKEFTFEEAKYAARLTGISLLEALKAEVGNLNNVKRIVKVLGMVNAVPEFDNHSQVINGFSDLMVEVFGENGKHARSAIGLGSLPRNIPVEIEMIVEMKD</sequence>